<sequence>MVEDGEIEDGEVADSPRREEQNDGDSEKRKATSPPHADNTNSGPKRAKIEDDDIEEGEYESEDEGEIISDNENGMDVDTRDLPIDDLCLQDVELLQDKSMRKIDWSLLLPDKIHKKKRAESEAYTTASILRSARVEKNAKYLIRDPDLQKALAEALEVEPEPELVDVLVAPVHTNLREIIVQNRERIGFPAGLPLRMFRTPTVLNGGLAHEVTQLILDS</sequence>
<evidence type="ECO:0000313" key="2">
    <source>
        <dbReference type="EMBL" id="CBY14058.1"/>
    </source>
</evidence>
<name>E4XWK3_OIKDI</name>
<dbReference type="OrthoDB" id="10401348at2759"/>
<feature type="region of interest" description="Disordered" evidence="1">
    <location>
        <begin position="1"/>
        <end position="76"/>
    </location>
</feature>
<dbReference type="EMBL" id="FN653245">
    <property type="protein sequence ID" value="CBY14058.1"/>
    <property type="molecule type" value="Genomic_DNA"/>
</dbReference>
<accession>E4XWK3</accession>
<proteinExistence type="predicted"/>
<feature type="compositionally biased region" description="Basic and acidic residues" evidence="1">
    <location>
        <begin position="14"/>
        <end position="30"/>
    </location>
</feature>
<feature type="compositionally biased region" description="Acidic residues" evidence="1">
    <location>
        <begin position="1"/>
        <end position="12"/>
    </location>
</feature>
<keyword evidence="3" id="KW-1185">Reference proteome</keyword>
<dbReference type="Proteomes" id="UP000001307">
    <property type="component" value="Unassembled WGS sequence"/>
</dbReference>
<organism evidence="2">
    <name type="scientific">Oikopleura dioica</name>
    <name type="common">Tunicate</name>
    <dbReference type="NCBI Taxonomy" id="34765"/>
    <lineage>
        <taxon>Eukaryota</taxon>
        <taxon>Metazoa</taxon>
        <taxon>Chordata</taxon>
        <taxon>Tunicata</taxon>
        <taxon>Appendicularia</taxon>
        <taxon>Copelata</taxon>
        <taxon>Oikopleuridae</taxon>
        <taxon>Oikopleura</taxon>
    </lineage>
</organism>
<evidence type="ECO:0000256" key="1">
    <source>
        <dbReference type="SAM" id="MobiDB-lite"/>
    </source>
</evidence>
<reference evidence="2" key="1">
    <citation type="journal article" date="2010" name="Science">
        <title>Plasticity of animal genome architecture unmasked by rapid evolution of a pelagic tunicate.</title>
        <authorList>
            <person name="Denoeud F."/>
            <person name="Henriet S."/>
            <person name="Mungpakdee S."/>
            <person name="Aury J.M."/>
            <person name="Da Silva C."/>
            <person name="Brinkmann H."/>
            <person name="Mikhaleva J."/>
            <person name="Olsen L.C."/>
            <person name="Jubin C."/>
            <person name="Canestro C."/>
            <person name="Bouquet J.M."/>
            <person name="Danks G."/>
            <person name="Poulain J."/>
            <person name="Campsteijn C."/>
            <person name="Adamski M."/>
            <person name="Cross I."/>
            <person name="Yadetie F."/>
            <person name="Muffato M."/>
            <person name="Louis A."/>
            <person name="Butcher S."/>
            <person name="Tsagkogeorga G."/>
            <person name="Konrad A."/>
            <person name="Singh S."/>
            <person name="Jensen M.F."/>
            <person name="Cong E.H."/>
            <person name="Eikeseth-Otteraa H."/>
            <person name="Noel B."/>
            <person name="Anthouard V."/>
            <person name="Porcel B.M."/>
            <person name="Kachouri-Lafond R."/>
            <person name="Nishino A."/>
            <person name="Ugolini M."/>
            <person name="Chourrout P."/>
            <person name="Nishida H."/>
            <person name="Aasland R."/>
            <person name="Huzurbazar S."/>
            <person name="Westhof E."/>
            <person name="Delsuc F."/>
            <person name="Lehrach H."/>
            <person name="Reinhardt R."/>
            <person name="Weissenbach J."/>
            <person name="Roy S.W."/>
            <person name="Artiguenave F."/>
            <person name="Postlethwait J.H."/>
            <person name="Manak J.R."/>
            <person name="Thompson E.M."/>
            <person name="Jaillon O."/>
            <person name="Du Pasquier L."/>
            <person name="Boudinot P."/>
            <person name="Liberles D.A."/>
            <person name="Volff J.N."/>
            <person name="Philippe H."/>
            <person name="Lenhard B."/>
            <person name="Roest Crollius H."/>
            <person name="Wincker P."/>
            <person name="Chourrout D."/>
        </authorList>
    </citation>
    <scope>NUCLEOTIDE SEQUENCE [LARGE SCALE GENOMIC DNA]</scope>
</reference>
<protein>
    <submittedName>
        <fullName evidence="2">Uncharacterized protein</fullName>
    </submittedName>
</protein>
<gene>
    <name evidence="2" type="ORF">GSOID_T00007023001</name>
</gene>
<dbReference type="InParanoid" id="E4XWK3"/>
<feature type="compositionally biased region" description="Acidic residues" evidence="1">
    <location>
        <begin position="50"/>
        <end position="75"/>
    </location>
</feature>
<dbReference type="AlphaFoldDB" id="E4XWK3"/>
<evidence type="ECO:0000313" key="3">
    <source>
        <dbReference type="Proteomes" id="UP000001307"/>
    </source>
</evidence>